<dbReference type="AlphaFoldDB" id="A0A2M8F8Z9"/>
<gene>
    <name evidence="2" type="ORF">CO030_04130</name>
</gene>
<dbReference type="InterPro" id="IPR012902">
    <property type="entry name" value="N_methyl_site"/>
</dbReference>
<dbReference type="Proteomes" id="UP000231456">
    <property type="component" value="Unassembled WGS sequence"/>
</dbReference>
<accession>A0A2M8F8Z9</accession>
<dbReference type="EMBL" id="PFRH01000127">
    <property type="protein sequence ID" value="PJC52207.1"/>
    <property type="molecule type" value="Genomic_DNA"/>
</dbReference>
<name>A0A2M8F8Z9_9BACT</name>
<organism evidence="2 3">
    <name type="scientific">Candidatus Magasanikbacteria bacterium CG_4_9_14_0_2_um_filter_42_11</name>
    <dbReference type="NCBI Taxonomy" id="1974643"/>
    <lineage>
        <taxon>Bacteria</taxon>
        <taxon>Candidatus Magasanikiibacteriota</taxon>
    </lineage>
</organism>
<keyword evidence="1" id="KW-0472">Membrane</keyword>
<comment type="caution">
    <text evidence="2">The sequence shown here is derived from an EMBL/GenBank/DDBJ whole genome shotgun (WGS) entry which is preliminary data.</text>
</comment>
<sequence length="653" mass="70043">MSVMKNFHHTIHTSQQRKHGFSLLEIVVAVGIFAIFAIGIYSGIQFVFKLVYNSRIRIIETSLLNEQIESIRNMSFYDVGIVGGSPSGLLERTVTTTRNKIDFEITRTIRNIDDAFDGVINPTGEDSGGECQQSQTELCHSGSTLCVGQSAVQGHLNHGDTEGACGAADPAFDNQPSDYKFVDVEVICTSCNQQVPVSMSTYLAPRFLEGDPTHGALFIHVINASGQIVQGATVHVVSTATNPTYDFYDTTDNDGKLAIVDLAAGIEAYDITVTKAGYTSDQTYAPTVENPNPSKPFGTVVAQNLTELYFTIDAVSQMSVETLNAYCVPVGSTDISLVGTKKIGASPDVLLIDLSVTADGNGQYTFSDLAWDTYQFMVSGYDIIGSIPNERIDLLPGVSQPVSLIIGSASTHALRVDVVDSVTGQPIANASVLVTSTSFSEEKITGVGTVGQTDWSSGSGQETIGDNTRFFDDDSNVDVLTSAGNISLRDTFGQYAASGWLESSTFDLGLDATYQNIIWEPLSQPIETGDDSMRFQIATASSTSPASWNYLGPDGTDSSYYTAVDTVISDVHMGDRYMRYTAYMSTASTTYTPTLSNVSFTYTNSCTPPGQIYVGGLSATDYDVTVSATGYESEYSSVTVDGYTKLTVSLQGV</sequence>
<feature type="transmembrane region" description="Helical" evidence="1">
    <location>
        <begin position="21"/>
        <end position="44"/>
    </location>
</feature>
<proteinExistence type="predicted"/>
<reference evidence="3" key="1">
    <citation type="submission" date="2017-09" db="EMBL/GenBank/DDBJ databases">
        <title>Depth-based differentiation of microbial function through sediment-hosted aquifers and enrichment of novel symbionts in the deep terrestrial subsurface.</title>
        <authorList>
            <person name="Probst A.J."/>
            <person name="Ladd B."/>
            <person name="Jarett J.K."/>
            <person name="Geller-Mcgrath D.E."/>
            <person name="Sieber C.M.K."/>
            <person name="Emerson J.B."/>
            <person name="Anantharaman K."/>
            <person name="Thomas B.C."/>
            <person name="Malmstrom R."/>
            <person name="Stieglmeier M."/>
            <person name="Klingl A."/>
            <person name="Woyke T."/>
            <person name="Ryan C.M."/>
            <person name="Banfield J.F."/>
        </authorList>
    </citation>
    <scope>NUCLEOTIDE SEQUENCE [LARGE SCALE GENOMIC DNA]</scope>
</reference>
<dbReference type="InterPro" id="IPR008969">
    <property type="entry name" value="CarboxyPept-like_regulatory"/>
</dbReference>
<dbReference type="PROSITE" id="PS00409">
    <property type="entry name" value="PROKAR_NTER_METHYL"/>
    <property type="match status" value="1"/>
</dbReference>
<keyword evidence="1" id="KW-0812">Transmembrane</keyword>
<keyword evidence="1" id="KW-1133">Transmembrane helix</keyword>
<evidence type="ECO:0000313" key="3">
    <source>
        <dbReference type="Proteomes" id="UP000231456"/>
    </source>
</evidence>
<evidence type="ECO:0000256" key="1">
    <source>
        <dbReference type="SAM" id="Phobius"/>
    </source>
</evidence>
<evidence type="ECO:0000313" key="2">
    <source>
        <dbReference type="EMBL" id="PJC52207.1"/>
    </source>
</evidence>
<dbReference type="NCBIfam" id="TIGR02532">
    <property type="entry name" value="IV_pilin_GFxxxE"/>
    <property type="match status" value="1"/>
</dbReference>
<dbReference type="Pfam" id="PF07963">
    <property type="entry name" value="N_methyl"/>
    <property type="match status" value="1"/>
</dbReference>
<protein>
    <submittedName>
        <fullName evidence="2">Uncharacterized protein</fullName>
    </submittedName>
</protein>
<dbReference type="Gene3D" id="2.60.40.1120">
    <property type="entry name" value="Carboxypeptidase-like, regulatory domain"/>
    <property type="match status" value="1"/>
</dbReference>
<dbReference type="SUPFAM" id="SSF49464">
    <property type="entry name" value="Carboxypeptidase regulatory domain-like"/>
    <property type="match status" value="1"/>
</dbReference>